<dbReference type="AlphaFoldDB" id="A0A9K3N929"/>
<protein>
    <recommendedName>
        <fullName evidence="4">DRBM domain-containing protein</fullName>
    </recommendedName>
</protein>
<dbReference type="Gramene" id="mRNA:HanXRQr2_Chr09g0395261">
    <property type="protein sequence ID" value="mRNA:HanXRQr2_Chr09g0395261"/>
    <property type="gene ID" value="HanXRQr2_Chr09g0395261"/>
</dbReference>
<gene>
    <name evidence="5" type="ORF">HanXRQr2_Chr09g0395261</name>
</gene>
<reference evidence="5" key="1">
    <citation type="journal article" date="2017" name="Nature">
        <title>The sunflower genome provides insights into oil metabolism, flowering and Asterid evolution.</title>
        <authorList>
            <person name="Badouin H."/>
            <person name="Gouzy J."/>
            <person name="Grassa C.J."/>
            <person name="Murat F."/>
            <person name="Staton S.E."/>
            <person name="Cottret L."/>
            <person name="Lelandais-Briere C."/>
            <person name="Owens G.L."/>
            <person name="Carrere S."/>
            <person name="Mayjonade B."/>
            <person name="Legrand L."/>
            <person name="Gill N."/>
            <person name="Kane N.C."/>
            <person name="Bowers J.E."/>
            <person name="Hubner S."/>
            <person name="Bellec A."/>
            <person name="Berard A."/>
            <person name="Berges H."/>
            <person name="Blanchet N."/>
            <person name="Boniface M.C."/>
            <person name="Brunel D."/>
            <person name="Catrice O."/>
            <person name="Chaidir N."/>
            <person name="Claudel C."/>
            <person name="Donnadieu C."/>
            <person name="Faraut T."/>
            <person name="Fievet G."/>
            <person name="Helmstetter N."/>
            <person name="King M."/>
            <person name="Knapp S.J."/>
            <person name="Lai Z."/>
            <person name="Le Paslier M.C."/>
            <person name="Lippi Y."/>
            <person name="Lorenzon L."/>
            <person name="Mandel J.R."/>
            <person name="Marage G."/>
            <person name="Marchand G."/>
            <person name="Marquand E."/>
            <person name="Bret-Mestries E."/>
            <person name="Morien E."/>
            <person name="Nambeesan S."/>
            <person name="Nguyen T."/>
            <person name="Pegot-Espagnet P."/>
            <person name="Pouilly N."/>
            <person name="Raftis F."/>
            <person name="Sallet E."/>
            <person name="Schiex T."/>
            <person name="Thomas J."/>
            <person name="Vandecasteele C."/>
            <person name="Vares D."/>
            <person name="Vear F."/>
            <person name="Vautrin S."/>
            <person name="Crespi M."/>
            <person name="Mangin B."/>
            <person name="Burke J.M."/>
            <person name="Salse J."/>
            <person name="Munos S."/>
            <person name="Vincourt P."/>
            <person name="Rieseberg L.H."/>
            <person name="Langlade N.B."/>
        </authorList>
    </citation>
    <scope>NUCLEOTIDE SEQUENCE</scope>
    <source>
        <tissue evidence="5">Leaves</tissue>
    </source>
</reference>
<feature type="domain" description="DRBM" evidence="4">
    <location>
        <begin position="3"/>
        <end position="58"/>
    </location>
</feature>
<comment type="caution">
    <text evidence="5">The sequence shown here is derived from an EMBL/GenBank/DDBJ whole genome shotgun (WGS) entry which is preliminary data.</text>
</comment>
<dbReference type="SUPFAM" id="SSF54768">
    <property type="entry name" value="dsRNA-binding domain-like"/>
    <property type="match status" value="1"/>
</dbReference>
<dbReference type="Pfam" id="PF00035">
    <property type="entry name" value="dsrm"/>
    <property type="match status" value="1"/>
</dbReference>
<accession>A0A9K3N929</accession>
<feature type="region of interest" description="Disordered" evidence="3">
    <location>
        <begin position="157"/>
        <end position="182"/>
    </location>
</feature>
<dbReference type="Gene3D" id="3.30.160.20">
    <property type="match status" value="1"/>
</dbReference>
<dbReference type="EMBL" id="MNCJ02000324">
    <property type="protein sequence ID" value="KAF5791479.1"/>
    <property type="molecule type" value="Genomic_DNA"/>
</dbReference>
<dbReference type="PANTHER" id="PTHR46031">
    <property type="match status" value="1"/>
</dbReference>
<dbReference type="InterPro" id="IPR014720">
    <property type="entry name" value="dsRBD_dom"/>
</dbReference>
<evidence type="ECO:0000313" key="6">
    <source>
        <dbReference type="Proteomes" id="UP000215914"/>
    </source>
</evidence>
<evidence type="ECO:0000313" key="5">
    <source>
        <dbReference type="EMBL" id="KAF5791479.1"/>
    </source>
</evidence>
<dbReference type="GO" id="GO:0003723">
    <property type="term" value="F:RNA binding"/>
    <property type="evidence" value="ECO:0007669"/>
    <property type="project" value="UniProtKB-KW"/>
</dbReference>
<sequence length="315" mass="34106">MVEFASKKNIRIPVYQTKHLNASVPVFHSTLLFNGGTYQGDIAKSKKEAEQLVARSVIINILALESDTDMTDIVNSKLRRNKEIERIQISSHVLKAQAGYRTSTMAPASATATGVPQPIIPQQLVEPVTPAAPVVVQPSTKRVKTESVDLDVPLETRRPTPRVSTKSNLVQGTMAPPTIPHSVAPQPIVPQLSVGRAAPAIPVAIQRPTQLVSTSPIHAFVRVPVVSQQPIKAAVAEPRVLPPVPYVVVNNSCTPVVSTTMVEIPATTNVSPLPQPEASPAQSLEYITLVNQASDKKRRRTQLKNARKKMRANAQ</sequence>
<proteinExistence type="predicted"/>
<keyword evidence="1" id="KW-0677">Repeat</keyword>
<organism evidence="5 6">
    <name type="scientific">Helianthus annuus</name>
    <name type="common">Common sunflower</name>
    <dbReference type="NCBI Taxonomy" id="4232"/>
    <lineage>
        <taxon>Eukaryota</taxon>
        <taxon>Viridiplantae</taxon>
        <taxon>Streptophyta</taxon>
        <taxon>Embryophyta</taxon>
        <taxon>Tracheophyta</taxon>
        <taxon>Spermatophyta</taxon>
        <taxon>Magnoliopsida</taxon>
        <taxon>eudicotyledons</taxon>
        <taxon>Gunneridae</taxon>
        <taxon>Pentapetalae</taxon>
        <taxon>asterids</taxon>
        <taxon>campanulids</taxon>
        <taxon>Asterales</taxon>
        <taxon>Asteraceae</taxon>
        <taxon>Asteroideae</taxon>
        <taxon>Heliantheae alliance</taxon>
        <taxon>Heliantheae</taxon>
        <taxon>Helianthus</taxon>
    </lineage>
</organism>
<feature type="compositionally biased region" description="Polar residues" evidence="3">
    <location>
        <begin position="162"/>
        <end position="171"/>
    </location>
</feature>
<dbReference type="Proteomes" id="UP000215914">
    <property type="component" value="Unassembled WGS sequence"/>
</dbReference>
<name>A0A9K3N929_HELAN</name>
<evidence type="ECO:0000259" key="4">
    <source>
        <dbReference type="Pfam" id="PF00035"/>
    </source>
</evidence>
<evidence type="ECO:0000256" key="3">
    <source>
        <dbReference type="SAM" id="MobiDB-lite"/>
    </source>
</evidence>
<dbReference type="PANTHER" id="PTHR46031:SF37">
    <property type="entry name" value="DRBM DOMAIN-CONTAINING PROTEIN"/>
    <property type="match status" value="1"/>
</dbReference>
<feature type="region of interest" description="Disordered" evidence="3">
    <location>
        <begin position="295"/>
        <end position="315"/>
    </location>
</feature>
<dbReference type="CDD" id="cd00048">
    <property type="entry name" value="DSRM_SF"/>
    <property type="match status" value="1"/>
</dbReference>
<keyword evidence="6" id="KW-1185">Reference proteome</keyword>
<keyword evidence="2" id="KW-0694">RNA-binding</keyword>
<evidence type="ECO:0000256" key="1">
    <source>
        <dbReference type="ARBA" id="ARBA00022737"/>
    </source>
</evidence>
<feature type="compositionally biased region" description="Basic residues" evidence="3">
    <location>
        <begin position="296"/>
        <end position="315"/>
    </location>
</feature>
<reference evidence="5" key="2">
    <citation type="submission" date="2020-06" db="EMBL/GenBank/DDBJ databases">
        <title>Helianthus annuus Genome sequencing and assembly Release 2.</title>
        <authorList>
            <person name="Gouzy J."/>
            <person name="Langlade N."/>
            <person name="Munos S."/>
        </authorList>
    </citation>
    <scope>NUCLEOTIDE SEQUENCE</scope>
    <source>
        <tissue evidence="5">Leaves</tissue>
    </source>
</reference>
<evidence type="ECO:0000256" key="2">
    <source>
        <dbReference type="ARBA" id="ARBA00022884"/>
    </source>
</evidence>